<evidence type="ECO:0000256" key="1">
    <source>
        <dbReference type="SAM" id="MobiDB-lite"/>
    </source>
</evidence>
<organism evidence="2 3">
    <name type="scientific">Asparagus officinalis</name>
    <name type="common">Garden asparagus</name>
    <dbReference type="NCBI Taxonomy" id="4686"/>
    <lineage>
        <taxon>Eukaryota</taxon>
        <taxon>Viridiplantae</taxon>
        <taxon>Streptophyta</taxon>
        <taxon>Embryophyta</taxon>
        <taxon>Tracheophyta</taxon>
        <taxon>Spermatophyta</taxon>
        <taxon>Magnoliopsida</taxon>
        <taxon>Liliopsida</taxon>
        <taxon>Asparagales</taxon>
        <taxon>Asparagaceae</taxon>
        <taxon>Asparagoideae</taxon>
        <taxon>Asparagus</taxon>
    </lineage>
</organism>
<sequence length="123" mass="12776">MFFSPIEAGHRPAQRHGAPFSGAKGDLVVVRGVLGEFDAQMTERIEKVVEEVIGWLEGNQLAEVEEYEHKQKELEVVCGPLIAKMYKGGGGADSAGMNDGGSSSDGAGGSGSGGSGPKIEEVN</sequence>
<proteinExistence type="predicted"/>
<reference evidence="3" key="1">
    <citation type="journal article" date="2017" name="Nat. Commun.">
        <title>The asparagus genome sheds light on the origin and evolution of a young Y chromosome.</title>
        <authorList>
            <person name="Harkess A."/>
            <person name="Zhou J."/>
            <person name="Xu C."/>
            <person name="Bowers J.E."/>
            <person name="Van der Hulst R."/>
            <person name="Ayyampalayam S."/>
            <person name="Mercati F."/>
            <person name="Riccardi P."/>
            <person name="McKain M.R."/>
            <person name="Kakrana A."/>
            <person name="Tang H."/>
            <person name="Ray J."/>
            <person name="Groenendijk J."/>
            <person name="Arikit S."/>
            <person name="Mathioni S.M."/>
            <person name="Nakano M."/>
            <person name="Shan H."/>
            <person name="Telgmann-Rauber A."/>
            <person name="Kanno A."/>
            <person name="Yue Z."/>
            <person name="Chen H."/>
            <person name="Li W."/>
            <person name="Chen Y."/>
            <person name="Xu X."/>
            <person name="Zhang Y."/>
            <person name="Luo S."/>
            <person name="Chen H."/>
            <person name="Gao J."/>
            <person name="Mao Z."/>
            <person name="Pires J.C."/>
            <person name="Luo M."/>
            <person name="Kudrna D."/>
            <person name="Wing R.A."/>
            <person name="Meyers B.C."/>
            <person name="Yi K."/>
            <person name="Kong H."/>
            <person name="Lavrijsen P."/>
            <person name="Sunseri F."/>
            <person name="Falavigna A."/>
            <person name="Ye Y."/>
            <person name="Leebens-Mack J.H."/>
            <person name="Chen G."/>
        </authorList>
    </citation>
    <scope>NUCLEOTIDE SEQUENCE [LARGE SCALE GENOMIC DNA]</scope>
    <source>
        <strain evidence="3">cv. DH0086</strain>
    </source>
</reference>
<protein>
    <submittedName>
        <fullName evidence="2">Uncharacterized protein</fullName>
    </submittedName>
</protein>
<dbReference type="SUPFAM" id="SSF100934">
    <property type="entry name" value="Heat shock protein 70kD (HSP70), C-terminal subdomain"/>
    <property type="match status" value="1"/>
</dbReference>
<name>A0A5P1ESX8_ASPOF</name>
<evidence type="ECO:0000313" key="2">
    <source>
        <dbReference type="EMBL" id="ONK68217.1"/>
    </source>
</evidence>
<keyword evidence="3" id="KW-1185">Reference proteome</keyword>
<gene>
    <name evidence="2" type="ORF">A4U43_C05F8920</name>
</gene>
<evidence type="ECO:0000313" key="3">
    <source>
        <dbReference type="Proteomes" id="UP000243459"/>
    </source>
</evidence>
<feature type="compositionally biased region" description="Low complexity" evidence="1">
    <location>
        <begin position="94"/>
        <end position="105"/>
    </location>
</feature>
<feature type="compositionally biased region" description="Gly residues" evidence="1">
    <location>
        <begin position="106"/>
        <end position="116"/>
    </location>
</feature>
<dbReference type="AlphaFoldDB" id="A0A5P1ESX8"/>
<dbReference type="Proteomes" id="UP000243459">
    <property type="component" value="Chromosome 5"/>
</dbReference>
<feature type="region of interest" description="Disordered" evidence="1">
    <location>
        <begin position="89"/>
        <end position="123"/>
    </location>
</feature>
<dbReference type="InterPro" id="IPR029048">
    <property type="entry name" value="HSP70_C_sf"/>
</dbReference>
<dbReference type="Gramene" id="ONK68217">
    <property type="protein sequence ID" value="ONK68217"/>
    <property type="gene ID" value="A4U43_C05F8920"/>
</dbReference>
<accession>A0A5P1ESX8</accession>
<dbReference type="Gene3D" id="1.20.1270.10">
    <property type="match status" value="1"/>
</dbReference>
<dbReference type="EMBL" id="CM007385">
    <property type="protein sequence ID" value="ONK68217.1"/>
    <property type="molecule type" value="Genomic_DNA"/>
</dbReference>